<accession>A0ABW2QK99</accession>
<dbReference type="RefSeq" id="WP_382223158.1">
    <property type="nucleotide sequence ID" value="NZ_JBHTCA010000006.1"/>
</dbReference>
<reference evidence="2" key="1">
    <citation type="journal article" date="2019" name="Int. J. Syst. Evol. Microbiol.">
        <title>The Global Catalogue of Microorganisms (GCM) 10K type strain sequencing project: providing services to taxonomists for standard genome sequencing and annotation.</title>
        <authorList>
            <consortium name="The Broad Institute Genomics Platform"/>
            <consortium name="The Broad Institute Genome Sequencing Center for Infectious Disease"/>
            <person name="Wu L."/>
            <person name="Ma J."/>
        </authorList>
    </citation>
    <scope>NUCLEOTIDE SEQUENCE [LARGE SCALE GENOMIC DNA]</scope>
    <source>
        <strain evidence="2">CGMCC 1.12371</strain>
    </source>
</reference>
<organism evidence="1 2">
    <name type="scientific">Hydrogenophaga atypica</name>
    <dbReference type="NCBI Taxonomy" id="249409"/>
    <lineage>
        <taxon>Bacteria</taxon>
        <taxon>Pseudomonadati</taxon>
        <taxon>Pseudomonadota</taxon>
        <taxon>Betaproteobacteria</taxon>
        <taxon>Burkholderiales</taxon>
        <taxon>Comamonadaceae</taxon>
        <taxon>Hydrogenophaga</taxon>
    </lineage>
</organism>
<protein>
    <submittedName>
        <fullName evidence="1">Uncharacterized protein</fullName>
    </submittedName>
</protein>
<keyword evidence="2" id="KW-1185">Reference proteome</keyword>
<dbReference type="Proteomes" id="UP001596501">
    <property type="component" value="Unassembled WGS sequence"/>
</dbReference>
<evidence type="ECO:0000313" key="2">
    <source>
        <dbReference type="Proteomes" id="UP001596501"/>
    </source>
</evidence>
<name>A0ABW2QK99_9BURK</name>
<proteinExistence type="predicted"/>
<evidence type="ECO:0000313" key="1">
    <source>
        <dbReference type="EMBL" id="MFC7409452.1"/>
    </source>
</evidence>
<dbReference type="EMBL" id="JBHTCA010000006">
    <property type="protein sequence ID" value="MFC7409452.1"/>
    <property type="molecule type" value="Genomic_DNA"/>
</dbReference>
<gene>
    <name evidence="1" type="ORF">ACFQPB_11330</name>
</gene>
<comment type="caution">
    <text evidence="1">The sequence shown here is derived from an EMBL/GenBank/DDBJ whole genome shotgun (WGS) entry which is preliminary data.</text>
</comment>
<sequence>MTSLTDTNTPAGEKPVTLLHVAGEGGGYVIEGLRKDGHWRFRRRPQQSTRFFGDDDVQLGDSPWVDSFEGALGQINSGWPVLSPQLVHPEFSSLVWQLVMRFHAAEPLRATRMQDWLDACSKVNR</sequence>